<dbReference type="RefSeq" id="XP_040625500.1">
    <property type="nucleotide sequence ID" value="XM_040769067.1"/>
</dbReference>
<evidence type="ECO:0000256" key="1">
    <source>
        <dbReference type="SAM" id="MobiDB-lite"/>
    </source>
</evidence>
<accession>M5G4D3</accession>
<keyword evidence="2" id="KW-0812">Transmembrane</keyword>
<name>M5G4D3_DACPD</name>
<feature type="region of interest" description="Disordered" evidence="1">
    <location>
        <begin position="51"/>
        <end position="88"/>
    </location>
</feature>
<feature type="compositionally biased region" description="Polar residues" evidence="1">
    <location>
        <begin position="1"/>
        <end position="25"/>
    </location>
</feature>
<dbReference type="EMBL" id="JH795872">
    <property type="protein sequence ID" value="EJT98602.1"/>
    <property type="molecule type" value="Genomic_DNA"/>
</dbReference>
<dbReference type="InterPro" id="IPR012545">
    <property type="entry name" value="DUF1697"/>
</dbReference>
<proteinExistence type="predicted"/>
<keyword evidence="2" id="KW-0472">Membrane</keyword>
<evidence type="ECO:0000256" key="2">
    <source>
        <dbReference type="SAM" id="Phobius"/>
    </source>
</evidence>
<feature type="region of interest" description="Disordered" evidence="1">
    <location>
        <begin position="1"/>
        <end position="27"/>
    </location>
</feature>
<dbReference type="PANTHER" id="PTHR36439">
    <property type="entry name" value="BLL4334 PROTEIN"/>
    <property type="match status" value="1"/>
</dbReference>
<feature type="region of interest" description="Disordered" evidence="1">
    <location>
        <begin position="374"/>
        <end position="402"/>
    </location>
</feature>
<keyword evidence="2" id="KW-1133">Transmembrane helix</keyword>
<feature type="transmembrane region" description="Helical" evidence="2">
    <location>
        <begin position="531"/>
        <end position="550"/>
    </location>
</feature>
<dbReference type="AlphaFoldDB" id="M5G4D3"/>
<sequence length="677" mass="73915">MSKSRGFTSVSLTTSHTALSPSRSPTLELKPALKQYIPRARTATDALPVTHNVPLASNPAPAHPDDRDPASVWPSFPPADVRSARSGMSRRQFSPKVIPFRTWQVVCPSLLTRKRTREDEPVVEVEAGASLKRPKRIVPTDSYDAVVPAIPIEPTGVPDSSTMSPGTTMKVLCLLRAVNVSGSNPCNMKRLVQLASSDLGWTNIKTYLQSGNLVADVPSDLSMLDVSERLRQLLASSMKVHCAVITRTLAELEDLISSCPYDTSDLTKVHGFFLDSVPSPEALDALELKSKKDDRYTWDSAGLSSKRYGVPQACGHRRQTSSSFFVIVSGPPPSATQIPLVGLVDTQPHSWLPQRQHLRSASSNRACPRSLKLRRPSNKRTGSCIGGDAPHETVNPAVTSDEGRTVAVTKIAKSLSRTFDNNEALSASTATPPDGQSEPNRRSAKNIARLLLLVKCGRQVVGYLGDILGARSELALQILTRGLTADLRRFLNGFRSLRSAAALLHKTEEAIERLQRLNIRRSGKENGSGQAAMVLAAFCNIAGLVFSFAFSYKHRLQVAAGEKRATDRVELLTVSLCSLLSGVWWIAFASTKFIESACLSEPPRGAWLSQLRELAQLPWGLIFDRVAGWLSGEDIGLEDACRVPILTLRLSWVNAVTLWLSNLIVTVQVFRRQAVRA</sequence>
<evidence type="ECO:0000313" key="4">
    <source>
        <dbReference type="Proteomes" id="UP000030653"/>
    </source>
</evidence>
<dbReference type="HOGENOM" id="CLU_405972_0_0_1"/>
<dbReference type="GeneID" id="63684129"/>
<gene>
    <name evidence="3" type="ORF">DACRYDRAFT_110513</name>
</gene>
<dbReference type="OrthoDB" id="109291at2759"/>
<feature type="compositionally biased region" description="Polar residues" evidence="1">
    <location>
        <begin position="422"/>
        <end position="431"/>
    </location>
</feature>
<protein>
    <submittedName>
        <fullName evidence="3">Uncharacterized protein</fullName>
    </submittedName>
</protein>
<keyword evidence="4" id="KW-1185">Reference proteome</keyword>
<feature type="transmembrane region" description="Helical" evidence="2">
    <location>
        <begin position="571"/>
        <end position="594"/>
    </location>
</feature>
<evidence type="ECO:0000313" key="3">
    <source>
        <dbReference type="EMBL" id="EJT98602.1"/>
    </source>
</evidence>
<dbReference type="PANTHER" id="PTHR36439:SF1">
    <property type="entry name" value="DUF1697 DOMAIN-CONTAINING PROTEIN"/>
    <property type="match status" value="1"/>
</dbReference>
<reference evidence="3 4" key="1">
    <citation type="journal article" date="2012" name="Science">
        <title>The Paleozoic origin of enzymatic lignin decomposition reconstructed from 31 fungal genomes.</title>
        <authorList>
            <person name="Floudas D."/>
            <person name="Binder M."/>
            <person name="Riley R."/>
            <person name="Barry K."/>
            <person name="Blanchette R.A."/>
            <person name="Henrissat B."/>
            <person name="Martinez A.T."/>
            <person name="Otillar R."/>
            <person name="Spatafora J.W."/>
            <person name="Yadav J.S."/>
            <person name="Aerts A."/>
            <person name="Benoit I."/>
            <person name="Boyd A."/>
            <person name="Carlson A."/>
            <person name="Copeland A."/>
            <person name="Coutinho P.M."/>
            <person name="de Vries R.P."/>
            <person name="Ferreira P."/>
            <person name="Findley K."/>
            <person name="Foster B."/>
            <person name="Gaskell J."/>
            <person name="Glotzer D."/>
            <person name="Gorecki P."/>
            <person name="Heitman J."/>
            <person name="Hesse C."/>
            <person name="Hori C."/>
            <person name="Igarashi K."/>
            <person name="Jurgens J.A."/>
            <person name="Kallen N."/>
            <person name="Kersten P."/>
            <person name="Kohler A."/>
            <person name="Kuees U."/>
            <person name="Kumar T.K.A."/>
            <person name="Kuo A."/>
            <person name="LaButti K."/>
            <person name="Larrondo L.F."/>
            <person name="Lindquist E."/>
            <person name="Ling A."/>
            <person name="Lombard V."/>
            <person name="Lucas S."/>
            <person name="Lundell T."/>
            <person name="Martin R."/>
            <person name="McLaughlin D.J."/>
            <person name="Morgenstern I."/>
            <person name="Morin E."/>
            <person name="Murat C."/>
            <person name="Nagy L.G."/>
            <person name="Nolan M."/>
            <person name="Ohm R.A."/>
            <person name="Patyshakuliyeva A."/>
            <person name="Rokas A."/>
            <person name="Ruiz-Duenas F.J."/>
            <person name="Sabat G."/>
            <person name="Salamov A."/>
            <person name="Samejima M."/>
            <person name="Schmutz J."/>
            <person name="Slot J.C."/>
            <person name="St John F."/>
            <person name="Stenlid J."/>
            <person name="Sun H."/>
            <person name="Sun S."/>
            <person name="Syed K."/>
            <person name="Tsang A."/>
            <person name="Wiebenga A."/>
            <person name="Young D."/>
            <person name="Pisabarro A."/>
            <person name="Eastwood D.C."/>
            <person name="Martin F."/>
            <person name="Cullen D."/>
            <person name="Grigoriev I.V."/>
            <person name="Hibbett D.S."/>
        </authorList>
    </citation>
    <scope>NUCLEOTIDE SEQUENCE [LARGE SCALE GENOMIC DNA]</scope>
    <source>
        <strain evidence="3 4">DJM-731 SS1</strain>
    </source>
</reference>
<feature type="transmembrane region" description="Helical" evidence="2">
    <location>
        <begin position="652"/>
        <end position="670"/>
    </location>
</feature>
<dbReference type="Gene3D" id="3.30.70.1280">
    <property type="entry name" value="SP0830-like domains"/>
    <property type="match status" value="1"/>
</dbReference>
<dbReference type="SUPFAM" id="SSF160379">
    <property type="entry name" value="SP0830-like"/>
    <property type="match status" value="1"/>
</dbReference>
<dbReference type="STRING" id="1858805.M5G4D3"/>
<dbReference type="Proteomes" id="UP000030653">
    <property type="component" value="Unassembled WGS sequence"/>
</dbReference>
<dbReference type="Pfam" id="PF08002">
    <property type="entry name" value="DUF1697"/>
    <property type="match status" value="1"/>
</dbReference>
<organism evidence="3 4">
    <name type="scientific">Dacryopinax primogenitus (strain DJM 731)</name>
    <name type="common">Brown rot fungus</name>
    <dbReference type="NCBI Taxonomy" id="1858805"/>
    <lineage>
        <taxon>Eukaryota</taxon>
        <taxon>Fungi</taxon>
        <taxon>Dikarya</taxon>
        <taxon>Basidiomycota</taxon>
        <taxon>Agaricomycotina</taxon>
        <taxon>Dacrymycetes</taxon>
        <taxon>Dacrymycetales</taxon>
        <taxon>Dacrymycetaceae</taxon>
        <taxon>Dacryopinax</taxon>
    </lineage>
</organism>
<feature type="region of interest" description="Disordered" evidence="1">
    <location>
        <begin position="422"/>
        <end position="441"/>
    </location>
</feature>